<evidence type="ECO:0000256" key="1">
    <source>
        <dbReference type="SAM" id="Phobius"/>
    </source>
</evidence>
<name>A0ABS9BU74_9BACT</name>
<feature type="transmembrane region" description="Helical" evidence="1">
    <location>
        <begin position="436"/>
        <end position="464"/>
    </location>
</feature>
<feature type="transmembrane region" description="Helical" evidence="1">
    <location>
        <begin position="233"/>
        <end position="251"/>
    </location>
</feature>
<gene>
    <name evidence="2" type="ORF">L0U89_07450</name>
</gene>
<evidence type="ECO:0000313" key="2">
    <source>
        <dbReference type="EMBL" id="MCF1750904.1"/>
    </source>
</evidence>
<dbReference type="EMBL" id="JAKEVZ010000004">
    <property type="protein sequence ID" value="MCF1750904.1"/>
    <property type="molecule type" value="Genomic_DNA"/>
</dbReference>
<reference evidence="2 3" key="1">
    <citation type="submission" date="2022-01" db="EMBL/GenBank/DDBJ databases">
        <title>Mariniradius saccharolyticus sp. nov., isolated from sediment of a river.</title>
        <authorList>
            <person name="Liu H."/>
        </authorList>
    </citation>
    <scope>NUCLEOTIDE SEQUENCE [LARGE SCALE GENOMIC DNA]</scope>
    <source>
        <strain evidence="2 3">RY-2</strain>
    </source>
</reference>
<evidence type="ECO:0008006" key="4">
    <source>
        <dbReference type="Google" id="ProtNLM"/>
    </source>
</evidence>
<feature type="transmembrane region" description="Helical" evidence="1">
    <location>
        <begin position="275"/>
        <end position="297"/>
    </location>
</feature>
<protein>
    <recommendedName>
        <fullName evidence="4">4-amino-4-deoxy-L-arabinose transferase</fullName>
    </recommendedName>
</protein>
<keyword evidence="1" id="KW-0812">Transmembrane</keyword>
<dbReference type="RefSeq" id="WP_234860954.1">
    <property type="nucleotide sequence ID" value="NZ_JAKEVZ010000004.1"/>
</dbReference>
<keyword evidence="1" id="KW-0472">Membrane</keyword>
<comment type="caution">
    <text evidence="2">The sequence shown here is derived from an EMBL/GenBank/DDBJ whole genome shotgun (WGS) entry which is preliminary data.</text>
</comment>
<feature type="transmembrane region" description="Helical" evidence="1">
    <location>
        <begin position="114"/>
        <end position="134"/>
    </location>
</feature>
<feature type="transmembrane region" description="Helical" evidence="1">
    <location>
        <begin position="82"/>
        <end position="102"/>
    </location>
</feature>
<keyword evidence="1" id="KW-1133">Transmembrane helix</keyword>
<keyword evidence="3" id="KW-1185">Reference proteome</keyword>
<accession>A0ABS9BU74</accession>
<feature type="transmembrane region" description="Helical" evidence="1">
    <location>
        <begin position="317"/>
        <end position="336"/>
    </location>
</feature>
<organism evidence="2 3">
    <name type="scientific">Mariniradius sediminis</name>
    <dbReference type="NCBI Taxonomy" id="2909237"/>
    <lineage>
        <taxon>Bacteria</taxon>
        <taxon>Pseudomonadati</taxon>
        <taxon>Bacteroidota</taxon>
        <taxon>Cytophagia</taxon>
        <taxon>Cytophagales</taxon>
        <taxon>Cyclobacteriaceae</taxon>
        <taxon>Mariniradius</taxon>
    </lineage>
</organism>
<sequence length="490" mass="56174">MLRFVLIASLFAVIVFQMVGEKVPVNDGTMGDGLFYRSIAEDFLGKIEDESYNVFQLQRVMPFAVLNVTFSLFEWVKSHEGLLRGIVILNFLMAALGVYWYFALARKLRLRDNLTVLGFLLLFVNFAVLKDMWYHPFHPGFTAMMLGIGQVNYFVRVERQRLFLLSLVAGFVWPSMFLTGLFLMLMPSEKLLVYESDRPKSFYPIIVCCIVLVVLVTTGIWTGRFGNGGGELALHILSIVALLIYFLAFLIKNPIQWKRSFDLFRSKLKAGKLQVFWLSLAAFFLIIFLLSGSNANIFFFEVAENYFTEILRFPLDFLVGHTLYFGFLVPLAMVFFPRMMKEMANLGMGFAMACTFMFVFILHPEPQFLLPFYPFLVLLILKAVKRYRLLKKDILVIGGVNLLLSAAWLPLNVLGMEEALGGENLSLLSQFPAQRYWMHFGHMMSWEVYVGAAVVFTLLVWLAWNGKIRYKREAKLGEDAEASRTETGHV</sequence>
<feature type="transmembrane region" description="Helical" evidence="1">
    <location>
        <begin position="343"/>
        <end position="362"/>
    </location>
</feature>
<feature type="transmembrane region" description="Helical" evidence="1">
    <location>
        <begin position="368"/>
        <end position="384"/>
    </location>
</feature>
<feature type="transmembrane region" description="Helical" evidence="1">
    <location>
        <begin position="162"/>
        <end position="186"/>
    </location>
</feature>
<proteinExistence type="predicted"/>
<dbReference type="Proteomes" id="UP001201449">
    <property type="component" value="Unassembled WGS sequence"/>
</dbReference>
<feature type="transmembrane region" description="Helical" evidence="1">
    <location>
        <begin position="202"/>
        <end position="221"/>
    </location>
</feature>
<feature type="transmembrane region" description="Helical" evidence="1">
    <location>
        <begin position="396"/>
        <end position="416"/>
    </location>
</feature>
<evidence type="ECO:0000313" key="3">
    <source>
        <dbReference type="Proteomes" id="UP001201449"/>
    </source>
</evidence>